<keyword evidence="4" id="KW-1185">Reference proteome</keyword>
<comment type="caution">
    <text evidence="3">The sequence shown here is derived from an EMBL/GenBank/DDBJ whole genome shotgun (WGS) entry which is preliminary data.</text>
</comment>
<dbReference type="Proteomes" id="UP000437736">
    <property type="component" value="Unassembled WGS sequence"/>
</dbReference>
<gene>
    <name evidence="3" type="ORF">GHK86_04960</name>
</gene>
<organism evidence="3 4">
    <name type="scientific">Acidiferrimicrobium australe</name>
    <dbReference type="NCBI Taxonomy" id="2664430"/>
    <lineage>
        <taxon>Bacteria</taxon>
        <taxon>Bacillati</taxon>
        <taxon>Actinomycetota</taxon>
        <taxon>Acidimicrobiia</taxon>
        <taxon>Acidimicrobiales</taxon>
        <taxon>Acidimicrobiaceae</taxon>
        <taxon>Acidiferrimicrobium</taxon>
    </lineage>
</organism>
<dbReference type="PANTHER" id="PTHR18968">
    <property type="entry name" value="THIAMINE PYROPHOSPHATE ENZYMES"/>
    <property type="match status" value="1"/>
</dbReference>
<feature type="non-terminal residue" evidence="3">
    <location>
        <position position="151"/>
    </location>
</feature>
<accession>A0ABW9QRI7</accession>
<evidence type="ECO:0000259" key="2">
    <source>
        <dbReference type="Pfam" id="PF02776"/>
    </source>
</evidence>
<evidence type="ECO:0000256" key="1">
    <source>
        <dbReference type="ARBA" id="ARBA00007812"/>
    </source>
</evidence>
<proteinExistence type="inferred from homology"/>
<dbReference type="Pfam" id="PF02776">
    <property type="entry name" value="TPP_enzyme_N"/>
    <property type="match status" value="1"/>
</dbReference>
<dbReference type="PANTHER" id="PTHR18968:SF167">
    <property type="entry name" value="ACETOLACTATE SYNTHASE LARGE SUBUNIT ILVB2-RELATED"/>
    <property type="match status" value="1"/>
</dbReference>
<dbReference type="EMBL" id="WJHE01000205">
    <property type="protein sequence ID" value="MST32076.1"/>
    <property type="molecule type" value="Genomic_DNA"/>
</dbReference>
<protein>
    <submittedName>
        <fullName evidence="3">Thiamine pyrophosphate-binding protein</fullName>
    </submittedName>
</protein>
<feature type="domain" description="Thiamine pyrophosphate enzyme N-terminal TPP-binding" evidence="2">
    <location>
        <begin position="9"/>
        <end position="124"/>
    </location>
</feature>
<dbReference type="InterPro" id="IPR045229">
    <property type="entry name" value="TPP_enz"/>
</dbReference>
<evidence type="ECO:0000313" key="4">
    <source>
        <dbReference type="Proteomes" id="UP000437736"/>
    </source>
</evidence>
<reference evidence="3 4" key="1">
    <citation type="submission" date="2019-11" db="EMBL/GenBank/DDBJ databases">
        <title>Acidiferrimicrobium australis gen. nov., sp. nov., an acidophilic and obligately heterotrophic, member of the Actinobacteria that catalyses dissimilatory oxido- reduction of iron isolated from metal-rich acidic water in Chile.</title>
        <authorList>
            <person name="Gonzalez D."/>
            <person name="Huber K."/>
            <person name="Hedrich S."/>
            <person name="Rojas-Villalobos C."/>
            <person name="Quatrini R."/>
            <person name="Dinamarca M.A."/>
            <person name="Schwarz A."/>
            <person name="Canales C."/>
            <person name="Nancucheo I."/>
        </authorList>
    </citation>
    <scope>NUCLEOTIDE SEQUENCE [LARGE SCALE GENOMIC DNA]</scope>
    <source>
        <strain evidence="3 4">USS-CCA1</strain>
    </source>
</reference>
<dbReference type="SUPFAM" id="SSF52518">
    <property type="entry name" value="Thiamin diphosphate-binding fold (THDP-binding)"/>
    <property type="match status" value="1"/>
</dbReference>
<dbReference type="InterPro" id="IPR029061">
    <property type="entry name" value="THDP-binding"/>
</dbReference>
<dbReference type="CDD" id="cd07035">
    <property type="entry name" value="TPP_PYR_POX_like"/>
    <property type="match status" value="1"/>
</dbReference>
<dbReference type="Gene3D" id="3.40.50.970">
    <property type="match status" value="1"/>
</dbReference>
<sequence length="151" mass="15645">MSAGPKQLGGEVVARSLAALGADTVFGLPGVHALAMWEGLRRIGLRGVGLRTELSATFAADGWSRVTGRPVPVLLSTGPGALNSLTGIMEAASSHVPVVAVISQIPSRELGRHGGWLHELPDQLGSFAPLVKWTARARSAEAVPGILAEAW</sequence>
<comment type="similarity">
    <text evidence="1">Belongs to the TPP enzyme family.</text>
</comment>
<name>A0ABW9QRI7_9ACTN</name>
<evidence type="ECO:0000313" key="3">
    <source>
        <dbReference type="EMBL" id="MST32076.1"/>
    </source>
</evidence>
<dbReference type="InterPro" id="IPR012001">
    <property type="entry name" value="Thiamin_PyroP_enz_TPP-bd_dom"/>
</dbReference>